<feature type="transmembrane region" description="Helical" evidence="6">
    <location>
        <begin position="215"/>
        <end position="234"/>
    </location>
</feature>
<organism evidence="7 8">
    <name type="scientific">Caballeronia catudaia</name>
    <dbReference type="NCBI Taxonomy" id="1777136"/>
    <lineage>
        <taxon>Bacteria</taxon>
        <taxon>Pseudomonadati</taxon>
        <taxon>Pseudomonadota</taxon>
        <taxon>Betaproteobacteria</taxon>
        <taxon>Burkholderiales</taxon>
        <taxon>Burkholderiaceae</taxon>
        <taxon>Caballeronia</taxon>
    </lineage>
</organism>
<dbReference type="InterPro" id="IPR022791">
    <property type="entry name" value="L-PG_synthase/AglD"/>
</dbReference>
<evidence type="ECO:0000313" key="7">
    <source>
        <dbReference type="EMBL" id="SAK92812.1"/>
    </source>
</evidence>
<comment type="subcellular location">
    <subcellularLocation>
        <location evidence="1">Cell membrane</location>
        <topology evidence="1">Multi-pass membrane protein</topology>
    </subcellularLocation>
</comment>
<keyword evidence="3 6" id="KW-0812">Transmembrane</keyword>
<name>A0A158DDW0_9BURK</name>
<keyword evidence="4 6" id="KW-1133">Transmembrane helix</keyword>
<dbReference type="NCBIfam" id="TIGR03476">
    <property type="entry name" value="HpnL"/>
    <property type="match status" value="1"/>
</dbReference>
<feature type="transmembrane region" description="Helical" evidence="6">
    <location>
        <begin position="272"/>
        <end position="294"/>
    </location>
</feature>
<sequence>MKRLLRWAMLPAGIVALIAFVLHRGVHDVVAAIDQAGWALLWLVPFHALPLLLDAQGWRALLGGRASLGFLWWVAAVREAVSRLLPVASIGGEVVGMRLARWRVRDATAVSASVIVEVLVTIGVQYAFSALGIVLALTSRRGVGIESIALGLLLSLPLPVLVFALVKKGGWFQAFERLAARMFGASHPLTQGIGGANLDAALDALMRQPGTLLRAFAWQLAGYVLGALEVYWALALLGEPVTIGEALAIEALTQAVRHAAFMVPAGLVVQEAAVMAFASMFGVGMDAAIALPLIKRMRETIFGCIALASWQIAEMTRRQRERGASANATGDI</sequence>
<reference evidence="7" key="1">
    <citation type="submission" date="2016-01" db="EMBL/GenBank/DDBJ databases">
        <authorList>
            <person name="Peeters C."/>
        </authorList>
    </citation>
    <scope>NUCLEOTIDE SEQUENCE [LARGE SCALE GENOMIC DNA]</scope>
    <source>
        <strain evidence="7">LMG 29318</strain>
    </source>
</reference>
<dbReference type="Pfam" id="PF03706">
    <property type="entry name" value="LPG_synthase_TM"/>
    <property type="match status" value="1"/>
</dbReference>
<feature type="transmembrane region" description="Helical" evidence="6">
    <location>
        <begin position="107"/>
        <end position="128"/>
    </location>
</feature>
<dbReference type="GO" id="GO:0005886">
    <property type="term" value="C:plasma membrane"/>
    <property type="evidence" value="ECO:0007669"/>
    <property type="project" value="UniProtKB-SubCell"/>
</dbReference>
<evidence type="ECO:0000256" key="6">
    <source>
        <dbReference type="SAM" id="Phobius"/>
    </source>
</evidence>
<dbReference type="AlphaFoldDB" id="A0A158DDW0"/>
<accession>A0A158DDW0</accession>
<evidence type="ECO:0000256" key="1">
    <source>
        <dbReference type="ARBA" id="ARBA00004651"/>
    </source>
</evidence>
<gene>
    <name evidence="7" type="ORF">AWB75_06595</name>
</gene>
<dbReference type="EMBL" id="FCOF02000061">
    <property type="protein sequence ID" value="SAK92812.1"/>
    <property type="molecule type" value="Genomic_DNA"/>
</dbReference>
<protein>
    <submittedName>
        <fullName evidence="7">Membrane protein</fullName>
    </submittedName>
</protein>
<evidence type="ECO:0000256" key="4">
    <source>
        <dbReference type="ARBA" id="ARBA00022989"/>
    </source>
</evidence>
<dbReference type="OrthoDB" id="594003at2"/>
<keyword evidence="8" id="KW-1185">Reference proteome</keyword>
<comment type="caution">
    <text evidence="7">The sequence shown here is derived from an EMBL/GenBank/DDBJ whole genome shotgun (WGS) entry which is preliminary data.</text>
</comment>
<dbReference type="RefSeq" id="WP_061128211.1">
    <property type="nucleotide sequence ID" value="NZ_FCOF02000061.1"/>
</dbReference>
<feature type="transmembrane region" description="Helical" evidence="6">
    <location>
        <begin position="148"/>
        <end position="166"/>
    </location>
</feature>
<dbReference type="Proteomes" id="UP000054870">
    <property type="component" value="Unassembled WGS sequence"/>
</dbReference>
<keyword evidence="5 6" id="KW-0472">Membrane</keyword>
<evidence type="ECO:0000256" key="5">
    <source>
        <dbReference type="ARBA" id="ARBA00023136"/>
    </source>
</evidence>
<evidence type="ECO:0000313" key="8">
    <source>
        <dbReference type="Proteomes" id="UP000054870"/>
    </source>
</evidence>
<evidence type="ECO:0000256" key="3">
    <source>
        <dbReference type="ARBA" id="ARBA00022692"/>
    </source>
</evidence>
<evidence type="ECO:0000256" key="2">
    <source>
        <dbReference type="ARBA" id="ARBA00022475"/>
    </source>
</evidence>
<keyword evidence="2" id="KW-1003">Cell membrane</keyword>
<proteinExistence type="predicted"/>